<dbReference type="EMBL" id="JACSIT010000100">
    <property type="protein sequence ID" value="MBC6994551.1"/>
    <property type="molecule type" value="Genomic_DNA"/>
</dbReference>
<dbReference type="Proteomes" id="UP000650081">
    <property type="component" value="Unassembled WGS sequence"/>
</dbReference>
<evidence type="ECO:0000313" key="3">
    <source>
        <dbReference type="Proteomes" id="UP000650081"/>
    </source>
</evidence>
<dbReference type="RefSeq" id="WP_187466622.1">
    <property type="nucleotide sequence ID" value="NZ_JACSIT010000100.1"/>
</dbReference>
<evidence type="ECO:0000313" key="2">
    <source>
        <dbReference type="EMBL" id="MBC6994551.1"/>
    </source>
</evidence>
<name>A0A923PKU7_9BACT</name>
<sequence>MKLIALNVGQDLIEVYNNMWTGVETIRFNGHTVSEQFNWFRGDHSFAVASDDGNGTDHYRVVIQFGMSGITVDVYRNEECLLAQSCEGKRHTKRQKRGLHRAVPQPRPTRVTEPERLYREEDLV</sequence>
<organism evidence="2 3">
    <name type="scientific">Neolewinella lacunae</name>
    <dbReference type="NCBI Taxonomy" id="1517758"/>
    <lineage>
        <taxon>Bacteria</taxon>
        <taxon>Pseudomonadati</taxon>
        <taxon>Bacteroidota</taxon>
        <taxon>Saprospiria</taxon>
        <taxon>Saprospirales</taxon>
        <taxon>Lewinellaceae</taxon>
        <taxon>Neolewinella</taxon>
    </lineage>
</organism>
<protein>
    <submittedName>
        <fullName evidence="2">Uncharacterized protein</fullName>
    </submittedName>
</protein>
<feature type="compositionally biased region" description="Basic and acidic residues" evidence="1">
    <location>
        <begin position="110"/>
        <end position="124"/>
    </location>
</feature>
<dbReference type="AlphaFoldDB" id="A0A923PKU7"/>
<proteinExistence type="predicted"/>
<comment type="caution">
    <text evidence="2">The sequence shown here is derived from an EMBL/GenBank/DDBJ whole genome shotgun (WGS) entry which is preliminary data.</text>
</comment>
<gene>
    <name evidence="2" type="ORF">H9S92_10270</name>
</gene>
<feature type="compositionally biased region" description="Basic residues" evidence="1">
    <location>
        <begin position="90"/>
        <end position="100"/>
    </location>
</feature>
<reference evidence="2" key="1">
    <citation type="submission" date="2020-08" db="EMBL/GenBank/DDBJ databases">
        <title>Lewinella bacteria from marine environments.</title>
        <authorList>
            <person name="Zhong Y."/>
        </authorList>
    </citation>
    <scope>NUCLEOTIDE SEQUENCE</scope>
    <source>
        <strain evidence="2">KCTC 42187</strain>
    </source>
</reference>
<accession>A0A923PKU7</accession>
<evidence type="ECO:0000256" key="1">
    <source>
        <dbReference type="SAM" id="MobiDB-lite"/>
    </source>
</evidence>
<keyword evidence="3" id="KW-1185">Reference proteome</keyword>
<feature type="region of interest" description="Disordered" evidence="1">
    <location>
        <begin position="88"/>
        <end position="124"/>
    </location>
</feature>